<dbReference type="CDD" id="cd00082">
    <property type="entry name" value="HisKA"/>
    <property type="match status" value="1"/>
</dbReference>
<dbReference type="SMART" id="SM00388">
    <property type="entry name" value="HisKA"/>
    <property type="match status" value="1"/>
</dbReference>
<dbReference type="PRINTS" id="PR00344">
    <property type="entry name" value="BCTRLSENSOR"/>
</dbReference>
<sequence>MFYKLYKKVVLLPLASFVITVLIVITVYNKALHINNKLIKENVLQTGHLISKEFKNIIKTDIARLQNLKSRIEFTNGLYLDHWEKDARMLLEQNSSFKFLEWIDSTMVIKKIMPLIGNENAIGLDISKIEYRKDEWIKHTKDSLANITQWAKLTQGGYAFLVDIPVYFQNNFQGTITGGMDFKENFNKLTASLENQYSIELWDHKKVLFYDLNKNNKLKTKHNFIFEDRILVDHLDNHKWLLKISPSNDLLIYQAQIITHIALIVALILCFLISSLIYFYIRAKEGSKQTLESNFELLKTNEKLNKARNKAEKASLAKTEFLSNMSHEIRTPLHAILGFIELLKSSRLDKTDKEYLILMEKSSSNLLNIVNDILDIEKIESGKIELAEVHFNPSKTIKDLIEVNQFIFLRKNLYLKANFNNSRSMSVIGDKSKLIQIVNNIIKNGLKFTDTGGVTLTYNETIVHENQLRVTISIQDTGIGIHEDRINSIFERFTQVENSIKKQYEGSGLGLSISEIFINMMGGEISVKSTPNEGTEFIFDVLFRISEKQKIETNTVSKKNINLPDLNILIVDDNHLNIIVLKKFLEDLGIKPDTAKNGKIALEKFKEKSYHLIFMDIHMPEMDGWEATKEIRKTNKDVIIFGLSANVTTEAIDKALENGMNNYLSKPFKKEHIYKLLYFHFSNKKL</sequence>
<dbReference type="Gene3D" id="1.10.287.130">
    <property type="match status" value="1"/>
</dbReference>
<dbReference type="Pfam" id="PF03924">
    <property type="entry name" value="CHASE"/>
    <property type="match status" value="1"/>
</dbReference>
<feature type="transmembrane region" description="Helical" evidence="6">
    <location>
        <begin position="257"/>
        <end position="281"/>
    </location>
</feature>
<dbReference type="PROSITE" id="PS50109">
    <property type="entry name" value="HIS_KIN"/>
    <property type="match status" value="1"/>
</dbReference>
<dbReference type="SMART" id="SM00387">
    <property type="entry name" value="HATPase_c"/>
    <property type="match status" value="1"/>
</dbReference>
<evidence type="ECO:0000259" key="8">
    <source>
        <dbReference type="PROSITE" id="PS50110"/>
    </source>
</evidence>
<evidence type="ECO:0000256" key="2">
    <source>
        <dbReference type="ARBA" id="ARBA00012438"/>
    </source>
</evidence>
<dbReference type="Pfam" id="PF00512">
    <property type="entry name" value="HisKA"/>
    <property type="match status" value="1"/>
</dbReference>
<comment type="catalytic activity">
    <reaction evidence="1">
        <text>ATP + protein L-histidine = ADP + protein N-phospho-L-histidine.</text>
        <dbReference type="EC" id="2.7.13.3"/>
    </reaction>
</comment>
<keyword evidence="6" id="KW-1133">Transmembrane helix</keyword>
<evidence type="ECO:0000313" key="11">
    <source>
        <dbReference type="Proteomes" id="UP001303407"/>
    </source>
</evidence>
<dbReference type="PANTHER" id="PTHR45339:SF1">
    <property type="entry name" value="HYBRID SIGNAL TRANSDUCTION HISTIDINE KINASE J"/>
    <property type="match status" value="1"/>
</dbReference>
<dbReference type="InterPro" id="IPR001789">
    <property type="entry name" value="Sig_transdc_resp-reg_receiver"/>
</dbReference>
<evidence type="ECO:0000256" key="6">
    <source>
        <dbReference type="SAM" id="Phobius"/>
    </source>
</evidence>
<feature type="domain" description="Histidine kinase" evidence="7">
    <location>
        <begin position="324"/>
        <end position="545"/>
    </location>
</feature>
<dbReference type="InterPro" id="IPR011006">
    <property type="entry name" value="CheY-like_superfamily"/>
</dbReference>
<protein>
    <recommendedName>
        <fullName evidence="2">histidine kinase</fullName>
        <ecNumber evidence="2">2.7.13.3</ecNumber>
    </recommendedName>
</protein>
<keyword evidence="3 5" id="KW-0597">Phosphoprotein</keyword>
<keyword evidence="11" id="KW-1185">Reference proteome</keyword>
<evidence type="ECO:0000256" key="4">
    <source>
        <dbReference type="ARBA" id="ARBA00023012"/>
    </source>
</evidence>
<feature type="domain" description="CHASE" evidence="9">
    <location>
        <begin position="104"/>
        <end position="213"/>
    </location>
</feature>
<dbReference type="Pfam" id="PF02518">
    <property type="entry name" value="HATPase_c"/>
    <property type="match status" value="1"/>
</dbReference>
<dbReference type="EMBL" id="CP134536">
    <property type="protein sequence ID" value="WNH11246.1"/>
    <property type="molecule type" value="Genomic_DNA"/>
</dbReference>
<organism evidence="10 11">
    <name type="scientific">Thalassobellus suaedae</name>
    <dbReference type="NCBI Taxonomy" id="3074124"/>
    <lineage>
        <taxon>Bacteria</taxon>
        <taxon>Pseudomonadati</taxon>
        <taxon>Bacteroidota</taxon>
        <taxon>Flavobacteriia</taxon>
        <taxon>Flavobacteriales</taxon>
        <taxon>Flavobacteriaceae</taxon>
        <taxon>Thalassobellus</taxon>
    </lineage>
</organism>
<dbReference type="InterPro" id="IPR003661">
    <property type="entry name" value="HisK_dim/P_dom"/>
</dbReference>
<dbReference type="PROSITE" id="PS50839">
    <property type="entry name" value="CHASE"/>
    <property type="match status" value="1"/>
</dbReference>
<dbReference type="RefSeq" id="WP_415861223.1">
    <property type="nucleotide sequence ID" value="NZ_CP134536.1"/>
</dbReference>
<dbReference type="PROSITE" id="PS50110">
    <property type="entry name" value="RESPONSE_REGULATORY"/>
    <property type="match status" value="1"/>
</dbReference>
<dbReference type="Gene3D" id="3.40.50.2300">
    <property type="match status" value="1"/>
</dbReference>
<dbReference type="Proteomes" id="UP001303407">
    <property type="component" value="Chromosome"/>
</dbReference>
<dbReference type="SUPFAM" id="SSF52172">
    <property type="entry name" value="CheY-like"/>
    <property type="match status" value="1"/>
</dbReference>
<accession>A0ABY9XZ51</accession>
<dbReference type="CDD" id="cd17546">
    <property type="entry name" value="REC_hyHK_CKI1_RcsC-like"/>
    <property type="match status" value="1"/>
</dbReference>
<feature type="transmembrane region" description="Helical" evidence="6">
    <location>
        <begin position="9"/>
        <end position="28"/>
    </location>
</feature>
<dbReference type="InterPro" id="IPR036097">
    <property type="entry name" value="HisK_dim/P_sf"/>
</dbReference>
<dbReference type="EC" id="2.7.13.3" evidence="2"/>
<dbReference type="InterPro" id="IPR003594">
    <property type="entry name" value="HATPase_dom"/>
</dbReference>
<evidence type="ECO:0000259" key="9">
    <source>
        <dbReference type="PROSITE" id="PS50839"/>
    </source>
</evidence>
<keyword evidence="6" id="KW-0472">Membrane</keyword>
<evidence type="ECO:0000256" key="3">
    <source>
        <dbReference type="ARBA" id="ARBA00022553"/>
    </source>
</evidence>
<reference evidence="10 11" key="1">
    <citation type="submission" date="2023-09" db="EMBL/GenBank/DDBJ databases">
        <title>Thalassobella suaedae gen. nov., sp. nov., a marine bacterium of the family Flavobacteriaceae isolated from a halophyte Suaeda japonica.</title>
        <authorList>
            <person name="Lee S.Y."/>
            <person name="Hwang C.Y."/>
        </authorList>
    </citation>
    <scope>NUCLEOTIDE SEQUENCE [LARGE SCALE GENOMIC DNA]</scope>
    <source>
        <strain evidence="10 11">HL-DH10</strain>
    </source>
</reference>
<dbReference type="CDD" id="cd16922">
    <property type="entry name" value="HATPase_EvgS-ArcB-TorS-like"/>
    <property type="match status" value="1"/>
</dbReference>
<dbReference type="Pfam" id="PF00072">
    <property type="entry name" value="Response_reg"/>
    <property type="match status" value="1"/>
</dbReference>
<dbReference type="SUPFAM" id="SSF47384">
    <property type="entry name" value="Homodimeric domain of signal transducing histidine kinase"/>
    <property type="match status" value="1"/>
</dbReference>
<evidence type="ECO:0000259" key="7">
    <source>
        <dbReference type="PROSITE" id="PS50109"/>
    </source>
</evidence>
<evidence type="ECO:0000256" key="5">
    <source>
        <dbReference type="PROSITE-ProRule" id="PRU00169"/>
    </source>
</evidence>
<evidence type="ECO:0000256" key="1">
    <source>
        <dbReference type="ARBA" id="ARBA00000085"/>
    </source>
</evidence>
<dbReference type="SUPFAM" id="SSF55874">
    <property type="entry name" value="ATPase domain of HSP90 chaperone/DNA topoisomerase II/histidine kinase"/>
    <property type="match status" value="1"/>
</dbReference>
<dbReference type="Gene3D" id="3.30.565.10">
    <property type="entry name" value="Histidine kinase-like ATPase, C-terminal domain"/>
    <property type="match status" value="1"/>
</dbReference>
<feature type="modified residue" description="4-aspartylphosphate" evidence="5">
    <location>
        <position position="616"/>
    </location>
</feature>
<dbReference type="InterPro" id="IPR004358">
    <property type="entry name" value="Sig_transdc_His_kin-like_C"/>
</dbReference>
<proteinExistence type="predicted"/>
<dbReference type="PANTHER" id="PTHR45339">
    <property type="entry name" value="HYBRID SIGNAL TRANSDUCTION HISTIDINE KINASE J"/>
    <property type="match status" value="1"/>
</dbReference>
<dbReference type="InterPro" id="IPR036890">
    <property type="entry name" value="HATPase_C_sf"/>
</dbReference>
<dbReference type="SMART" id="SM00448">
    <property type="entry name" value="REC"/>
    <property type="match status" value="1"/>
</dbReference>
<feature type="domain" description="Response regulatory" evidence="8">
    <location>
        <begin position="567"/>
        <end position="681"/>
    </location>
</feature>
<keyword evidence="6" id="KW-0812">Transmembrane</keyword>
<dbReference type="InterPro" id="IPR006189">
    <property type="entry name" value="CHASE_dom"/>
</dbReference>
<name>A0ABY9XZ51_9FLAO</name>
<evidence type="ECO:0000313" key="10">
    <source>
        <dbReference type="EMBL" id="WNH11246.1"/>
    </source>
</evidence>
<gene>
    <name evidence="10" type="ORF">RHP49_09960</name>
</gene>
<dbReference type="InterPro" id="IPR005467">
    <property type="entry name" value="His_kinase_dom"/>
</dbReference>
<keyword evidence="4" id="KW-0902">Two-component regulatory system</keyword>